<feature type="compositionally biased region" description="Low complexity" evidence="14">
    <location>
        <begin position="664"/>
        <end position="679"/>
    </location>
</feature>
<comment type="catalytic activity">
    <reaction evidence="11">
        <text>L-threonyl-[protein] + ATP = O-phospho-L-threonyl-[protein] + ADP + H(+)</text>
        <dbReference type="Rhea" id="RHEA:46608"/>
        <dbReference type="Rhea" id="RHEA-COMP:11060"/>
        <dbReference type="Rhea" id="RHEA-COMP:11605"/>
        <dbReference type="ChEBI" id="CHEBI:15378"/>
        <dbReference type="ChEBI" id="CHEBI:30013"/>
        <dbReference type="ChEBI" id="CHEBI:30616"/>
        <dbReference type="ChEBI" id="CHEBI:61977"/>
        <dbReference type="ChEBI" id="CHEBI:456216"/>
        <dbReference type="EC" id="2.7.11.1"/>
    </reaction>
</comment>
<keyword evidence="8" id="KW-0418">Kinase</keyword>
<evidence type="ECO:0000256" key="9">
    <source>
        <dbReference type="ARBA" id="ARBA00022840"/>
    </source>
</evidence>
<evidence type="ECO:0000256" key="2">
    <source>
        <dbReference type="ARBA" id="ARBA00006234"/>
    </source>
</evidence>
<dbReference type="Pfam" id="PF21115">
    <property type="entry name" value="UBA_BRSK"/>
    <property type="match status" value="1"/>
</dbReference>
<dbReference type="EC" id="2.7.11.1" evidence="3"/>
<evidence type="ECO:0000256" key="14">
    <source>
        <dbReference type="SAM" id="MobiDB-lite"/>
    </source>
</evidence>
<comment type="caution">
    <text evidence="16">The sequence shown here is derived from an EMBL/GenBank/DDBJ whole genome shotgun (WGS) entry which is preliminary data.</text>
</comment>
<feature type="compositionally biased region" description="Basic and acidic residues" evidence="14">
    <location>
        <begin position="403"/>
        <end position="439"/>
    </location>
</feature>
<name>A0A8S1H104_9PELO</name>
<dbReference type="Pfam" id="PF00069">
    <property type="entry name" value="Pkinase"/>
    <property type="match status" value="1"/>
</dbReference>
<dbReference type="InterPro" id="IPR048622">
    <property type="entry name" value="BRSK1_2-like_UBA"/>
</dbReference>
<dbReference type="PROSITE" id="PS50011">
    <property type="entry name" value="PROTEIN_KINASE_DOM"/>
    <property type="match status" value="1"/>
</dbReference>
<dbReference type="PANTHER" id="PTHR24346">
    <property type="entry name" value="MAP/MICROTUBULE AFFINITY-REGULATING KINASE"/>
    <property type="match status" value="1"/>
</dbReference>
<dbReference type="Gene3D" id="3.30.200.20">
    <property type="entry name" value="Phosphorylase Kinase, domain 1"/>
    <property type="match status" value="1"/>
</dbReference>
<comment type="similarity">
    <text evidence="2">Belongs to the protein kinase superfamily. CAMK Ser/Thr protein kinase family. SNF1 subfamily.</text>
</comment>
<feature type="compositionally biased region" description="Polar residues" evidence="14">
    <location>
        <begin position="692"/>
        <end position="706"/>
    </location>
</feature>
<protein>
    <recommendedName>
        <fullName evidence="3">non-specific serine/threonine protein kinase</fullName>
        <ecNumber evidence="3">2.7.11.1</ecNumber>
    </recommendedName>
</protein>
<dbReference type="AlphaFoldDB" id="A0A8S1H104"/>
<feature type="region of interest" description="Disordered" evidence="14">
    <location>
        <begin position="664"/>
        <end position="731"/>
    </location>
</feature>
<dbReference type="SUPFAM" id="SSF56112">
    <property type="entry name" value="Protein kinase-like (PK-like)"/>
    <property type="match status" value="1"/>
</dbReference>
<evidence type="ECO:0000256" key="4">
    <source>
        <dbReference type="ARBA" id="ARBA00022527"/>
    </source>
</evidence>
<feature type="binding site" evidence="13">
    <location>
        <position position="76"/>
    </location>
    <ligand>
        <name>ATP</name>
        <dbReference type="ChEBI" id="CHEBI:30616"/>
    </ligand>
</feature>
<feature type="compositionally biased region" description="Low complexity" evidence="14">
    <location>
        <begin position="473"/>
        <end position="496"/>
    </location>
</feature>
<evidence type="ECO:0000256" key="3">
    <source>
        <dbReference type="ARBA" id="ARBA00012513"/>
    </source>
</evidence>
<evidence type="ECO:0000256" key="11">
    <source>
        <dbReference type="ARBA" id="ARBA00047899"/>
    </source>
</evidence>
<evidence type="ECO:0000256" key="5">
    <source>
        <dbReference type="ARBA" id="ARBA00022679"/>
    </source>
</evidence>
<feature type="region of interest" description="Disordered" evidence="14">
    <location>
        <begin position="763"/>
        <end position="797"/>
    </location>
</feature>
<dbReference type="InterPro" id="IPR011009">
    <property type="entry name" value="Kinase-like_dom_sf"/>
</dbReference>
<feature type="region of interest" description="Disordered" evidence="14">
    <location>
        <begin position="294"/>
        <end position="496"/>
    </location>
</feature>
<dbReference type="GO" id="GO:0035556">
    <property type="term" value="P:intracellular signal transduction"/>
    <property type="evidence" value="ECO:0007669"/>
    <property type="project" value="TreeGrafter"/>
</dbReference>
<evidence type="ECO:0000256" key="1">
    <source>
        <dbReference type="ARBA" id="ARBA00001946"/>
    </source>
</evidence>
<evidence type="ECO:0000313" key="16">
    <source>
        <dbReference type="EMBL" id="CAD6188923.1"/>
    </source>
</evidence>
<evidence type="ECO:0000259" key="15">
    <source>
        <dbReference type="PROSITE" id="PS50011"/>
    </source>
</evidence>
<keyword evidence="4" id="KW-0723">Serine/threonine-protein kinase</keyword>
<feature type="compositionally biased region" description="Basic and acidic residues" evidence="14">
    <location>
        <begin position="312"/>
        <end position="321"/>
    </location>
</feature>
<accession>A0A8S1H104</accession>
<keyword evidence="9 13" id="KW-0067">ATP-binding</keyword>
<dbReference type="EMBL" id="CAJGYM010000009">
    <property type="protein sequence ID" value="CAD6188923.1"/>
    <property type="molecule type" value="Genomic_DNA"/>
</dbReference>
<organism evidence="16 17">
    <name type="scientific">Caenorhabditis auriculariae</name>
    <dbReference type="NCBI Taxonomy" id="2777116"/>
    <lineage>
        <taxon>Eukaryota</taxon>
        <taxon>Metazoa</taxon>
        <taxon>Ecdysozoa</taxon>
        <taxon>Nematoda</taxon>
        <taxon>Chromadorea</taxon>
        <taxon>Rhabditida</taxon>
        <taxon>Rhabditina</taxon>
        <taxon>Rhabditomorpha</taxon>
        <taxon>Rhabditoidea</taxon>
        <taxon>Rhabditidae</taxon>
        <taxon>Peloderinae</taxon>
        <taxon>Caenorhabditis</taxon>
    </lineage>
</organism>
<keyword evidence="5" id="KW-0808">Transferase</keyword>
<feature type="compositionally biased region" description="Polar residues" evidence="14">
    <location>
        <begin position="381"/>
        <end position="390"/>
    </location>
</feature>
<dbReference type="GO" id="GO:0005524">
    <property type="term" value="F:ATP binding"/>
    <property type="evidence" value="ECO:0007669"/>
    <property type="project" value="UniProtKB-UniRule"/>
</dbReference>
<evidence type="ECO:0000313" key="17">
    <source>
        <dbReference type="Proteomes" id="UP000835052"/>
    </source>
</evidence>
<dbReference type="Gene3D" id="1.10.510.10">
    <property type="entry name" value="Transferase(Phosphotransferase) domain 1"/>
    <property type="match status" value="1"/>
</dbReference>
<gene>
    <name evidence="16" type="ORF">CAUJ_LOCUS4842</name>
</gene>
<dbReference type="FunFam" id="3.30.200.20:FF:000003">
    <property type="entry name" value="Non-specific serine/threonine protein kinase"/>
    <property type="match status" value="1"/>
</dbReference>
<reference evidence="16" key="1">
    <citation type="submission" date="2020-10" db="EMBL/GenBank/DDBJ databases">
        <authorList>
            <person name="Kikuchi T."/>
        </authorList>
    </citation>
    <scope>NUCLEOTIDE SEQUENCE</scope>
    <source>
        <strain evidence="16">NKZ352</strain>
    </source>
</reference>
<evidence type="ECO:0000256" key="8">
    <source>
        <dbReference type="ARBA" id="ARBA00022777"/>
    </source>
</evidence>
<dbReference type="Proteomes" id="UP000835052">
    <property type="component" value="Unassembled WGS sequence"/>
</dbReference>
<dbReference type="CDD" id="cd14340">
    <property type="entry name" value="UBA_BRSK"/>
    <property type="match status" value="1"/>
</dbReference>
<comment type="catalytic activity">
    <reaction evidence="12">
        <text>L-seryl-[protein] + ATP = O-phospho-L-seryl-[protein] + ADP + H(+)</text>
        <dbReference type="Rhea" id="RHEA:17989"/>
        <dbReference type="Rhea" id="RHEA-COMP:9863"/>
        <dbReference type="Rhea" id="RHEA-COMP:11604"/>
        <dbReference type="ChEBI" id="CHEBI:15378"/>
        <dbReference type="ChEBI" id="CHEBI:29999"/>
        <dbReference type="ChEBI" id="CHEBI:30616"/>
        <dbReference type="ChEBI" id="CHEBI:83421"/>
        <dbReference type="ChEBI" id="CHEBI:456216"/>
        <dbReference type="EC" id="2.7.11.1"/>
    </reaction>
</comment>
<dbReference type="OrthoDB" id="193931at2759"/>
<feature type="compositionally biased region" description="Low complexity" evidence="14">
    <location>
        <begin position="442"/>
        <end position="458"/>
    </location>
</feature>
<keyword evidence="6" id="KW-0479">Metal-binding</keyword>
<keyword evidence="17" id="KW-1185">Reference proteome</keyword>
<evidence type="ECO:0000256" key="10">
    <source>
        <dbReference type="ARBA" id="ARBA00022842"/>
    </source>
</evidence>
<dbReference type="GO" id="GO:0004674">
    <property type="term" value="F:protein serine/threonine kinase activity"/>
    <property type="evidence" value="ECO:0007669"/>
    <property type="project" value="UniProtKB-KW"/>
</dbReference>
<keyword evidence="7 13" id="KW-0547">Nucleotide-binding</keyword>
<dbReference type="InterPro" id="IPR017441">
    <property type="entry name" value="Protein_kinase_ATP_BS"/>
</dbReference>
<dbReference type="Pfam" id="PF21122">
    <property type="entry name" value="KA1_BRSK"/>
    <property type="match status" value="1"/>
</dbReference>
<dbReference type="GO" id="GO:0005737">
    <property type="term" value="C:cytoplasm"/>
    <property type="evidence" value="ECO:0007669"/>
    <property type="project" value="TreeGrafter"/>
</dbReference>
<evidence type="ECO:0000256" key="7">
    <source>
        <dbReference type="ARBA" id="ARBA00022741"/>
    </source>
</evidence>
<evidence type="ECO:0000256" key="13">
    <source>
        <dbReference type="PROSITE-ProRule" id="PRU10141"/>
    </source>
</evidence>
<dbReference type="GO" id="GO:0046872">
    <property type="term" value="F:metal ion binding"/>
    <property type="evidence" value="ECO:0007669"/>
    <property type="project" value="UniProtKB-KW"/>
</dbReference>
<dbReference type="PANTHER" id="PTHR24346:SF36">
    <property type="entry name" value="SERINE_THREONINE-PROTEIN KINASE BRSK1 ISOFORM X1-RELATED"/>
    <property type="match status" value="1"/>
</dbReference>
<evidence type="ECO:0000256" key="12">
    <source>
        <dbReference type="ARBA" id="ARBA00048679"/>
    </source>
</evidence>
<comment type="cofactor">
    <cofactor evidence="1">
        <name>Mg(2+)</name>
        <dbReference type="ChEBI" id="CHEBI:18420"/>
    </cofactor>
</comment>
<keyword evidence="10" id="KW-0460">Magnesium</keyword>
<feature type="domain" description="Protein kinase" evidence="15">
    <location>
        <begin position="47"/>
        <end position="439"/>
    </location>
</feature>
<dbReference type="InterPro" id="IPR000719">
    <property type="entry name" value="Prot_kinase_dom"/>
</dbReference>
<proteinExistence type="inferred from homology"/>
<sequence>MFEALKEVLGEINNKLSAVNDELNVKNGRKYSDAAAGAAGSVLRPLTSSKKTLGKGQTGLVKTGTHCITGRKVAIKIVNKEKLSESVLQKVEREIAIMKLIEHPHVLHLYDVYENKKYLYLLLEHVSGGELFDYLGEKYDGRKADVWSCGVILYALLVGALPFDDDNLRNLLEKVKRGVFHIPHFVPADVQSLLRAMIEVDPSKRYSLTDVFKHPWVSGASKTDPELELPMSQVVQTHVIPGEDSIDPDVLRHMNSLGCFKDKQKLITELLSPRHNTEKMVYFLLLDRKRRRPAQEDDTEIVLRGAAQNNDPPKKRTDSARANRYAVGSIADGSPINPRKTYGLGGSPTESPRSSTRDIFGAANNSGSYSARGTEDRARSSSRATNSYHYYTQPVDPQTLAEAARHVREAREQERRENRDGRESRSRKDSKDAKDHSRVSIETTKTTSASSETTKYATPSNMSESVVIGSGMGSTTSSTNSLIAGTSQTSLGSTSGPWRSKLTNIKNSFLGTPSLVKKSWFGSLASSISVERDDTHCVPVQGKTLNGIKAELIRAFLTIHELSHSVVGQNSFRVEYKRGPTVGGSVFSRGVKMNVDIIASPHQVVLAGETPTYVVQFTLLAGPVRRFKRLVEHLSAILQNSTQQRAERAQQAALMVRPRRLSDSSVSSACSDSESNASSINIFSRQTDKSEAPSSTKDPYSQSPSMRSAKRRSIKAVPKNAYKSPAPQRRNTTALIERAAAANRFISTGPPAYVNDFSFRHEVAQRQTSGPGPAKNHHSPGSQRNFAFTVLNKSDKV</sequence>
<evidence type="ECO:0000256" key="6">
    <source>
        <dbReference type="ARBA" id="ARBA00022723"/>
    </source>
</evidence>
<dbReference type="PROSITE" id="PS00107">
    <property type="entry name" value="PROTEIN_KINASE_ATP"/>
    <property type="match status" value="1"/>
</dbReference>